<reference evidence="2" key="2">
    <citation type="submission" date="2023-04" db="EMBL/GenBank/DDBJ databases">
        <authorList>
            <person name="Bu L."/>
            <person name="Lu L."/>
            <person name="Laidemitt M.R."/>
            <person name="Zhang S.M."/>
            <person name="Mutuku M."/>
            <person name="Mkoji G."/>
            <person name="Steinauer M."/>
            <person name="Loker E.S."/>
        </authorList>
    </citation>
    <scope>NUCLEOTIDE SEQUENCE</scope>
    <source>
        <strain evidence="2">KasaAsao</strain>
        <tissue evidence="2">Whole Snail</tissue>
    </source>
</reference>
<sequence>MRTLVLTTTLFVLLTCLIQPIQGYRNTLELDYTEESCANHQEECDYRTCCENMRCIVTVRIPNVTVAPDTKKCETIEEASDVGDDNVPVVWPAQSGK</sequence>
<keyword evidence="3" id="KW-1185">Reference proteome</keyword>
<feature type="chain" id="PRO_5042152351" evidence="1">
    <location>
        <begin position="24"/>
        <end position="97"/>
    </location>
</feature>
<evidence type="ECO:0000313" key="2">
    <source>
        <dbReference type="EMBL" id="KAK0050625.1"/>
    </source>
</evidence>
<gene>
    <name evidence="2" type="ORF">Bpfe_019962</name>
</gene>
<feature type="signal peptide" evidence="1">
    <location>
        <begin position="1"/>
        <end position="23"/>
    </location>
</feature>
<reference evidence="2" key="1">
    <citation type="journal article" date="2023" name="PLoS Negl. Trop. Dis.">
        <title>A genome sequence for Biomphalaria pfeifferi, the major vector snail for the human-infecting parasite Schistosoma mansoni.</title>
        <authorList>
            <person name="Bu L."/>
            <person name="Lu L."/>
            <person name="Laidemitt M.R."/>
            <person name="Zhang S.M."/>
            <person name="Mutuku M."/>
            <person name="Mkoji G."/>
            <person name="Steinauer M."/>
            <person name="Loker E.S."/>
        </authorList>
    </citation>
    <scope>NUCLEOTIDE SEQUENCE</scope>
    <source>
        <strain evidence="2">KasaAsao</strain>
    </source>
</reference>
<dbReference type="Proteomes" id="UP001233172">
    <property type="component" value="Unassembled WGS sequence"/>
</dbReference>
<accession>A0AAD8BC16</accession>
<comment type="caution">
    <text evidence="2">The sequence shown here is derived from an EMBL/GenBank/DDBJ whole genome shotgun (WGS) entry which is preliminary data.</text>
</comment>
<dbReference type="AlphaFoldDB" id="A0AAD8BC16"/>
<organism evidence="2 3">
    <name type="scientific">Biomphalaria pfeifferi</name>
    <name type="common">Bloodfluke planorb</name>
    <name type="synonym">Freshwater snail</name>
    <dbReference type="NCBI Taxonomy" id="112525"/>
    <lineage>
        <taxon>Eukaryota</taxon>
        <taxon>Metazoa</taxon>
        <taxon>Spiralia</taxon>
        <taxon>Lophotrochozoa</taxon>
        <taxon>Mollusca</taxon>
        <taxon>Gastropoda</taxon>
        <taxon>Heterobranchia</taxon>
        <taxon>Euthyneura</taxon>
        <taxon>Panpulmonata</taxon>
        <taxon>Hygrophila</taxon>
        <taxon>Lymnaeoidea</taxon>
        <taxon>Planorbidae</taxon>
        <taxon>Biomphalaria</taxon>
    </lineage>
</organism>
<dbReference type="EMBL" id="JASAOG010000112">
    <property type="protein sequence ID" value="KAK0050625.1"/>
    <property type="molecule type" value="Genomic_DNA"/>
</dbReference>
<proteinExistence type="predicted"/>
<protein>
    <submittedName>
        <fullName evidence="2">Uncharacterized protein</fullName>
    </submittedName>
</protein>
<evidence type="ECO:0000313" key="3">
    <source>
        <dbReference type="Proteomes" id="UP001233172"/>
    </source>
</evidence>
<evidence type="ECO:0000256" key="1">
    <source>
        <dbReference type="SAM" id="SignalP"/>
    </source>
</evidence>
<name>A0AAD8BC16_BIOPF</name>
<keyword evidence="1" id="KW-0732">Signal</keyword>